<gene>
    <name evidence="2" type="ORF">ACFQ34_03965</name>
</gene>
<dbReference type="InterPro" id="IPR036259">
    <property type="entry name" value="MFS_trans_sf"/>
</dbReference>
<proteinExistence type="predicted"/>
<keyword evidence="1" id="KW-0472">Membrane</keyword>
<evidence type="ECO:0000256" key="1">
    <source>
        <dbReference type="SAM" id="Phobius"/>
    </source>
</evidence>
<dbReference type="InterPro" id="IPR010699">
    <property type="entry name" value="DUF1275"/>
</dbReference>
<protein>
    <submittedName>
        <fullName evidence="2">YoaK family protein</fullName>
    </submittedName>
</protein>
<reference evidence="3" key="1">
    <citation type="journal article" date="2019" name="Int. J. Syst. Evol. Microbiol.">
        <title>The Global Catalogue of Microorganisms (GCM) 10K type strain sequencing project: providing services to taxonomists for standard genome sequencing and annotation.</title>
        <authorList>
            <consortium name="The Broad Institute Genomics Platform"/>
            <consortium name="The Broad Institute Genome Sequencing Center for Infectious Disease"/>
            <person name="Wu L."/>
            <person name="Ma J."/>
        </authorList>
    </citation>
    <scope>NUCLEOTIDE SEQUENCE [LARGE SCALE GENOMIC DNA]</scope>
    <source>
        <strain evidence="3">CCUG 49018</strain>
    </source>
</reference>
<evidence type="ECO:0000313" key="3">
    <source>
        <dbReference type="Proteomes" id="UP001597182"/>
    </source>
</evidence>
<accession>A0ABW3VEF1</accession>
<dbReference type="Gene3D" id="1.20.1250.20">
    <property type="entry name" value="MFS general substrate transporter like domains"/>
    <property type="match status" value="1"/>
</dbReference>
<feature type="transmembrane region" description="Helical" evidence="1">
    <location>
        <begin position="70"/>
        <end position="86"/>
    </location>
</feature>
<feature type="transmembrane region" description="Helical" evidence="1">
    <location>
        <begin position="98"/>
        <end position="119"/>
    </location>
</feature>
<dbReference type="RefSeq" id="WP_013672757.1">
    <property type="nucleotide sequence ID" value="NZ_BAABKS010000020.1"/>
</dbReference>
<feature type="transmembrane region" description="Helical" evidence="1">
    <location>
        <begin position="180"/>
        <end position="198"/>
    </location>
</feature>
<keyword evidence="3" id="KW-1185">Reference proteome</keyword>
<dbReference type="EMBL" id="JBHTMB010000023">
    <property type="protein sequence ID" value="MFD1232429.1"/>
    <property type="molecule type" value="Genomic_DNA"/>
</dbReference>
<evidence type="ECO:0000313" key="2">
    <source>
        <dbReference type="EMBL" id="MFD1232429.1"/>
    </source>
</evidence>
<feature type="transmembrane region" description="Helical" evidence="1">
    <location>
        <begin position="15"/>
        <end position="38"/>
    </location>
</feature>
<feature type="transmembrane region" description="Helical" evidence="1">
    <location>
        <begin position="204"/>
        <end position="224"/>
    </location>
</feature>
<feature type="transmembrane region" description="Helical" evidence="1">
    <location>
        <begin position="45"/>
        <end position="64"/>
    </location>
</feature>
<dbReference type="Pfam" id="PF06912">
    <property type="entry name" value="DUF1275"/>
    <property type="match status" value="1"/>
</dbReference>
<keyword evidence="1" id="KW-1133">Transmembrane helix</keyword>
<organism evidence="2 3">
    <name type="scientific">Pseudonocardia benzenivorans</name>
    <dbReference type="NCBI Taxonomy" id="228005"/>
    <lineage>
        <taxon>Bacteria</taxon>
        <taxon>Bacillati</taxon>
        <taxon>Actinomycetota</taxon>
        <taxon>Actinomycetes</taxon>
        <taxon>Pseudonocardiales</taxon>
        <taxon>Pseudonocardiaceae</taxon>
        <taxon>Pseudonocardia</taxon>
    </lineage>
</organism>
<feature type="transmembrane region" description="Helical" evidence="1">
    <location>
        <begin position="125"/>
        <end position="144"/>
    </location>
</feature>
<name>A0ABW3VEF1_9PSEU</name>
<sequence length="232" mass="24274">MDRPNFLADERHGPLPAMLLVLTFVSGLIDAISILALGRVFVANMTGNVVFIGFAIAGAPGFSLRNSACALAGFVVGAVLAGRLVDRWGRSRPLLLRNAVAVESLLIGVCLVISLFVHLREDGPVAGTIVVGIAAIAMAVQNVTARRMAVPDMMTTLLTMTLIGITADHDKFAESGLRRLVVMATMFLGATVGALLVLHATVRLALAVVLVLLLAVCVAAAVSAREEAPWQA</sequence>
<comment type="caution">
    <text evidence="2">The sequence shown here is derived from an EMBL/GenBank/DDBJ whole genome shotgun (WGS) entry which is preliminary data.</text>
</comment>
<dbReference type="PANTHER" id="PTHR37314:SF4">
    <property type="entry name" value="UPF0700 TRANSMEMBRANE PROTEIN YOAK"/>
    <property type="match status" value="1"/>
</dbReference>
<dbReference type="Proteomes" id="UP001597182">
    <property type="component" value="Unassembled WGS sequence"/>
</dbReference>
<dbReference type="PANTHER" id="PTHR37314">
    <property type="entry name" value="SLR0142 PROTEIN"/>
    <property type="match status" value="1"/>
</dbReference>
<keyword evidence="1" id="KW-0812">Transmembrane</keyword>